<keyword evidence="3" id="KW-1185">Reference proteome</keyword>
<evidence type="ECO:0000256" key="1">
    <source>
        <dbReference type="SAM" id="MobiDB-lite"/>
    </source>
</evidence>
<gene>
    <name evidence="2" type="ORF">SAMN05216227_101484</name>
</gene>
<accession>A0A1H8GQ06</accession>
<dbReference type="Proteomes" id="UP000183002">
    <property type="component" value="Unassembled WGS sequence"/>
</dbReference>
<name>A0A1H8GQ06_9RHOB</name>
<dbReference type="EMBL" id="FOCO01000014">
    <property type="protein sequence ID" value="SEN45885.1"/>
    <property type="molecule type" value="Genomic_DNA"/>
</dbReference>
<sequence>MHYDSDKILWQKGRGPQHDRTRPPPRPRPKPAAPNLPPRQPDYIESMLDVLNQIAYDVVVLGGRLARGAALPKEKDPIYCTDIAALFERVAADGTKSYLTFHYTQDLKTLDPNAQVHLSQFFGRIVAVNGLLAQHTLGQAPTKRPIIAAMLDQILLEALFFTGFFYAYALSRDLLLNRIPAGVGGEQFATLIAQSRADFIAATPYLHDANTALAALTMTTQQLIVEQAKPYEAGQRQINNVYFDAGMAAQTLAVGANS</sequence>
<protein>
    <submittedName>
        <fullName evidence="2">Uncharacterized protein</fullName>
    </submittedName>
</protein>
<feature type="compositionally biased region" description="Pro residues" evidence="1">
    <location>
        <begin position="30"/>
        <end position="39"/>
    </location>
</feature>
<organism evidence="2 3">
    <name type="scientific">Pseudorhodobacter antarcticus</name>
    <dbReference type="NCBI Taxonomy" id="1077947"/>
    <lineage>
        <taxon>Bacteria</taxon>
        <taxon>Pseudomonadati</taxon>
        <taxon>Pseudomonadota</taxon>
        <taxon>Alphaproteobacteria</taxon>
        <taxon>Rhodobacterales</taxon>
        <taxon>Paracoccaceae</taxon>
        <taxon>Pseudorhodobacter</taxon>
    </lineage>
</organism>
<dbReference type="AlphaFoldDB" id="A0A1H8GQ06"/>
<proteinExistence type="predicted"/>
<dbReference type="OrthoDB" id="9978743at2"/>
<feature type="region of interest" description="Disordered" evidence="1">
    <location>
        <begin position="1"/>
        <end position="39"/>
    </location>
</feature>
<reference evidence="2 3" key="1">
    <citation type="submission" date="2016-10" db="EMBL/GenBank/DDBJ databases">
        <authorList>
            <person name="de Groot N.N."/>
        </authorList>
    </citation>
    <scope>NUCLEOTIDE SEQUENCE [LARGE SCALE GENOMIC DNA]</scope>
    <source>
        <strain evidence="2 3">CGMCC 1.10836</strain>
    </source>
</reference>
<evidence type="ECO:0000313" key="2">
    <source>
        <dbReference type="EMBL" id="SEN45885.1"/>
    </source>
</evidence>
<evidence type="ECO:0000313" key="3">
    <source>
        <dbReference type="Proteomes" id="UP000183002"/>
    </source>
</evidence>
<dbReference type="STRING" id="1077947.SAMN05216227_101484"/>
<dbReference type="RefSeq" id="WP_050520925.1">
    <property type="nucleotide sequence ID" value="NZ_FOCO01000014.1"/>
</dbReference>